<dbReference type="EMBL" id="CP137852">
    <property type="protein sequence ID" value="WPB87750.1"/>
    <property type="molecule type" value="Genomic_DNA"/>
</dbReference>
<proteinExistence type="predicted"/>
<organism evidence="2 3">
    <name type="scientific">Sediminicoccus rosea</name>
    <dbReference type="NCBI Taxonomy" id="1225128"/>
    <lineage>
        <taxon>Bacteria</taxon>
        <taxon>Pseudomonadati</taxon>
        <taxon>Pseudomonadota</taxon>
        <taxon>Alphaproteobacteria</taxon>
        <taxon>Acetobacterales</taxon>
        <taxon>Roseomonadaceae</taxon>
        <taxon>Sediminicoccus</taxon>
    </lineage>
</organism>
<sequence length="65" mass="6952">MRRLALLALAGLALAACGRVGPPRPPGPQEAITFPRSYPALTAEERAEINARRISQGLQPLPPPR</sequence>
<evidence type="ECO:0000313" key="3">
    <source>
        <dbReference type="Proteomes" id="UP001305521"/>
    </source>
</evidence>
<name>A0ABZ0PPS8_9PROT</name>
<accession>A0ABZ0PPS8</accession>
<evidence type="ECO:0000256" key="1">
    <source>
        <dbReference type="SAM" id="SignalP"/>
    </source>
</evidence>
<reference evidence="2 3" key="1">
    <citation type="submission" date="2023-11" db="EMBL/GenBank/DDBJ databases">
        <title>Arctic aerobic anoxygenic photoheterotroph Sediminicoccus rosea KRV36 adapts its photosynthesis to long days of polar summer.</title>
        <authorList>
            <person name="Tomasch J."/>
            <person name="Kopejtka K."/>
            <person name="Bily T."/>
            <person name="Gardiner A.T."/>
            <person name="Gardian Z."/>
            <person name="Shivaramu S."/>
            <person name="Koblizek M."/>
            <person name="Engelhardt F."/>
            <person name="Kaftan D."/>
        </authorList>
    </citation>
    <scope>NUCLEOTIDE SEQUENCE [LARGE SCALE GENOMIC DNA]</scope>
    <source>
        <strain evidence="2 3">R-30</strain>
    </source>
</reference>
<evidence type="ECO:0008006" key="4">
    <source>
        <dbReference type="Google" id="ProtNLM"/>
    </source>
</evidence>
<dbReference type="Proteomes" id="UP001305521">
    <property type="component" value="Chromosome"/>
</dbReference>
<feature type="chain" id="PRO_5046056008" description="Lipoprotein-attachment site-containing protein" evidence="1">
    <location>
        <begin position="16"/>
        <end position="65"/>
    </location>
</feature>
<feature type="signal peptide" evidence="1">
    <location>
        <begin position="1"/>
        <end position="15"/>
    </location>
</feature>
<keyword evidence="3" id="KW-1185">Reference proteome</keyword>
<dbReference type="PROSITE" id="PS51257">
    <property type="entry name" value="PROKAR_LIPOPROTEIN"/>
    <property type="match status" value="1"/>
</dbReference>
<protein>
    <recommendedName>
        <fullName evidence="4">Lipoprotein-attachment site-containing protein</fullName>
    </recommendedName>
</protein>
<gene>
    <name evidence="2" type="ORF">R9Z33_21295</name>
</gene>
<evidence type="ECO:0000313" key="2">
    <source>
        <dbReference type="EMBL" id="WPB87750.1"/>
    </source>
</evidence>
<dbReference type="RefSeq" id="WP_318651702.1">
    <property type="nucleotide sequence ID" value="NZ_CP137852.1"/>
</dbReference>
<keyword evidence="1" id="KW-0732">Signal</keyword>